<dbReference type="InterPro" id="IPR035965">
    <property type="entry name" value="PAS-like_dom_sf"/>
</dbReference>
<dbReference type="Gene3D" id="2.10.70.100">
    <property type="match status" value="1"/>
</dbReference>
<evidence type="ECO:0000256" key="3">
    <source>
        <dbReference type="ARBA" id="ARBA00022553"/>
    </source>
</evidence>
<dbReference type="SMART" id="SM00065">
    <property type="entry name" value="GAF"/>
    <property type="match status" value="1"/>
</dbReference>
<dbReference type="Proteomes" id="UP001164459">
    <property type="component" value="Chromosome"/>
</dbReference>
<dbReference type="InterPro" id="IPR000014">
    <property type="entry name" value="PAS"/>
</dbReference>
<dbReference type="InterPro" id="IPR000700">
    <property type="entry name" value="PAS-assoc_C"/>
</dbReference>
<dbReference type="Pfam" id="PF02518">
    <property type="entry name" value="HATPase_c"/>
    <property type="match status" value="1"/>
</dbReference>
<dbReference type="SUPFAM" id="SSF56112">
    <property type="entry name" value="Protein kinase-like (PK-like)"/>
    <property type="match status" value="1"/>
</dbReference>
<dbReference type="InterPro" id="IPR011009">
    <property type="entry name" value="Kinase-like_dom_sf"/>
</dbReference>
<feature type="domain" description="PAC" evidence="9">
    <location>
        <begin position="296"/>
        <end position="348"/>
    </location>
</feature>
<dbReference type="SMART" id="SM00091">
    <property type="entry name" value="PAS"/>
    <property type="match status" value="2"/>
</dbReference>
<dbReference type="SUPFAM" id="SSF55785">
    <property type="entry name" value="PYP-like sensor domain (PAS domain)"/>
    <property type="match status" value="2"/>
</dbReference>
<dbReference type="InterPro" id="IPR029016">
    <property type="entry name" value="GAF-like_dom_sf"/>
</dbReference>
<evidence type="ECO:0000256" key="1">
    <source>
        <dbReference type="ARBA" id="ARBA00000085"/>
    </source>
</evidence>
<reference evidence="10" key="1">
    <citation type="submission" date="2022-11" db="EMBL/GenBank/DDBJ databases">
        <title>Minimal conservation of predation-associated metabolite biosynthetic gene clusters underscores biosynthetic potential of Myxococcota including descriptions for ten novel species: Archangium lansinium sp. nov., Myxococcus landrumus sp. nov., Nannocystis bai.</title>
        <authorList>
            <person name="Ahearne A."/>
            <person name="Stevens C."/>
            <person name="Dowd S."/>
        </authorList>
    </citation>
    <scope>NUCLEOTIDE SEQUENCE</scope>
    <source>
        <strain evidence="10">Fl3</strain>
    </source>
</reference>
<feature type="domain" description="PAS" evidence="8">
    <location>
        <begin position="221"/>
        <end position="293"/>
    </location>
</feature>
<dbReference type="SUPFAM" id="SSF55781">
    <property type="entry name" value="GAF domain-like"/>
    <property type="match status" value="1"/>
</dbReference>
<evidence type="ECO:0000313" key="11">
    <source>
        <dbReference type="Proteomes" id="UP001164459"/>
    </source>
</evidence>
<protein>
    <recommendedName>
        <fullName evidence="2">histidine kinase</fullName>
        <ecNumber evidence="2">2.7.13.3</ecNumber>
    </recommendedName>
</protein>
<evidence type="ECO:0000259" key="8">
    <source>
        <dbReference type="PROSITE" id="PS50112"/>
    </source>
</evidence>
<dbReference type="PANTHER" id="PTHR43304">
    <property type="entry name" value="PHYTOCHROME-LIKE PROTEIN CPH1"/>
    <property type="match status" value="1"/>
</dbReference>
<dbReference type="Pfam" id="PF08447">
    <property type="entry name" value="PAS_3"/>
    <property type="match status" value="2"/>
</dbReference>
<dbReference type="PROSITE" id="PS50112">
    <property type="entry name" value="PAS"/>
    <property type="match status" value="1"/>
</dbReference>
<dbReference type="PROSITE" id="PS50109">
    <property type="entry name" value="HIS_KIN"/>
    <property type="match status" value="1"/>
</dbReference>
<keyword evidence="5" id="KW-0418">Kinase</keyword>
<dbReference type="NCBIfam" id="TIGR00229">
    <property type="entry name" value="sensory_box"/>
    <property type="match status" value="1"/>
</dbReference>
<dbReference type="Gene3D" id="3.30.450.40">
    <property type="match status" value="1"/>
</dbReference>
<dbReference type="SMART" id="SM00387">
    <property type="entry name" value="HATPase_c"/>
    <property type="match status" value="1"/>
</dbReference>
<dbReference type="PANTHER" id="PTHR43304:SF1">
    <property type="entry name" value="PAC DOMAIN-CONTAINING PROTEIN"/>
    <property type="match status" value="1"/>
</dbReference>
<evidence type="ECO:0000313" key="10">
    <source>
        <dbReference type="EMBL" id="WAS93441.1"/>
    </source>
</evidence>
<dbReference type="InterPro" id="IPR003594">
    <property type="entry name" value="HATPase_dom"/>
</dbReference>
<dbReference type="CDD" id="cd00130">
    <property type="entry name" value="PAS"/>
    <property type="match status" value="2"/>
</dbReference>
<name>A0ABY7H2I2_9BACT</name>
<dbReference type="PRINTS" id="PR00344">
    <property type="entry name" value="BCTRLSENSOR"/>
</dbReference>
<evidence type="ECO:0000259" key="9">
    <source>
        <dbReference type="PROSITE" id="PS50113"/>
    </source>
</evidence>
<comment type="catalytic activity">
    <reaction evidence="1">
        <text>ATP + protein L-histidine = ADP + protein N-phospho-L-histidine.</text>
        <dbReference type="EC" id="2.7.13.3"/>
    </reaction>
</comment>
<dbReference type="InterPro" id="IPR005467">
    <property type="entry name" value="His_kinase_dom"/>
</dbReference>
<dbReference type="Pfam" id="PF13185">
    <property type="entry name" value="GAF_2"/>
    <property type="match status" value="1"/>
</dbReference>
<feature type="domain" description="PAC" evidence="9">
    <location>
        <begin position="589"/>
        <end position="640"/>
    </location>
</feature>
<keyword evidence="3" id="KW-0597">Phosphoprotein</keyword>
<organism evidence="10 11">
    <name type="scientific">Nannocystis punicea</name>
    <dbReference type="NCBI Taxonomy" id="2995304"/>
    <lineage>
        <taxon>Bacteria</taxon>
        <taxon>Pseudomonadati</taxon>
        <taxon>Myxococcota</taxon>
        <taxon>Polyangia</taxon>
        <taxon>Nannocystales</taxon>
        <taxon>Nannocystaceae</taxon>
        <taxon>Nannocystis</taxon>
    </lineage>
</organism>
<feature type="domain" description="Histidine kinase" evidence="7">
    <location>
        <begin position="660"/>
        <end position="880"/>
    </location>
</feature>
<keyword evidence="11" id="KW-1185">Reference proteome</keyword>
<sequence length="881" mass="95634">MRTYADSWGIAMLEREWSLRDELDPSAALRPLALARDGDSVSLTLADPGGRQLIDMLGEPWEVAAFLRAAIGLVTALVRLHAGGVAHNDVRAGNVWTKADTGECWLTGFGAAARLGAVVSDRSVDVRCDLRGCASVLHEMLLGRPPRPAGELGEGAPPRALERVVARLAERDEPGYTTAGQVLADLQRCASAWATRGVVEPSLLDARDGDESTSRSGVRSSGSELFAVIDAIPGLVWSARADGSLEFLSQAWRAYAGKVEAELRGWAWATTDLVHPADRAAVVEAWARLLASGKEGRIEARLRRADGHYRWFQIHAVPLLDDRGEIVKWWGLDSDIEDQKQSRARAASEQRLLEMLTRGETTAAILSGVVRLVEEATTGLRASILLLDPETATMRHAAAVSLPRSYTAAIDGTPIGPNAFVCGTAAWRREMVVVTDIETDPLGALFREHALAHGLRACWSLPMLSSEGKVLGAFGIYAAQPRSPTKADLELLEWCAHVTSIAVERSRSEEALRRSEAYRVEAERLSRTGSFGVDLHTREFNFSEGVSEIVGLPRTPRPTIIQVLGRIHPDDRERVADLARRTMREGGDFDYEHRLVMDDGAVKLVRVLGRIRINAAGNFELVGAATDITASRRAADELQQAQAALTHVSRVTTLGELAASIAHEVNQPLAAIVADAGAALNWSATSPPKLAQVRESLAAIIDHGERAAQVLQRIRSLLSRATPQHRACNLNEVVREVVPLVAPQLTRHGVAIHQALLRDLPPVAGDPVQLQQVVLNLLLNAGEASKDVPPERRRVVIHSFVERRQSGSFVHVAVEDAGVGFDVGTDRTRLFDAFYTTKESGLGMGLSISRSIIERHGGKLWASANETHGATFQFAIEELQP</sequence>
<dbReference type="InterPro" id="IPR001610">
    <property type="entry name" value="PAC"/>
</dbReference>
<evidence type="ECO:0000256" key="4">
    <source>
        <dbReference type="ARBA" id="ARBA00022679"/>
    </source>
</evidence>
<evidence type="ECO:0000256" key="2">
    <source>
        <dbReference type="ARBA" id="ARBA00012438"/>
    </source>
</evidence>
<keyword evidence="4" id="KW-0808">Transferase</keyword>
<dbReference type="InterPro" id="IPR004358">
    <property type="entry name" value="Sig_transdc_His_kin-like_C"/>
</dbReference>
<evidence type="ECO:0000259" key="6">
    <source>
        <dbReference type="PROSITE" id="PS50011"/>
    </source>
</evidence>
<accession>A0ABY7H2I2</accession>
<dbReference type="InterPro" id="IPR013655">
    <property type="entry name" value="PAS_fold_3"/>
</dbReference>
<dbReference type="Gene3D" id="3.30.565.10">
    <property type="entry name" value="Histidine kinase-like ATPase, C-terminal domain"/>
    <property type="match status" value="1"/>
</dbReference>
<gene>
    <name evidence="10" type="ORF">O0S08_45485</name>
</gene>
<dbReference type="InterPro" id="IPR000719">
    <property type="entry name" value="Prot_kinase_dom"/>
</dbReference>
<dbReference type="InterPro" id="IPR003018">
    <property type="entry name" value="GAF"/>
</dbReference>
<dbReference type="RefSeq" id="WP_269035775.1">
    <property type="nucleotide sequence ID" value="NZ_CP114040.1"/>
</dbReference>
<evidence type="ECO:0000259" key="7">
    <source>
        <dbReference type="PROSITE" id="PS50109"/>
    </source>
</evidence>
<dbReference type="EC" id="2.7.13.3" evidence="2"/>
<dbReference type="SMART" id="SM00388">
    <property type="entry name" value="HisKA"/>
    <property type="match status" value="1"/>
</dbReference>
<dbReference type="SUPFAM" id="SSF47384">
    <property type="entry name" value="Homodimeric domain of signal transducing histidine kinase"/>
    <property type="match status" value="1"/>
</dbReference>
<dbReference type="PROSITE" id="PS50011">
    <property type="entry name" value="PROTEIN_KINASE_DOM"/>
    <property type="match status" value="1"/>
</dbReference>
<dbReference type="InterPro" id="IPR036890">
    <property type="entry name" value="HATPase_C_sf"/>
</dbReference>
<proteinExistence type="predicted"/>
<dbReference type="EMBL" id="CP114040">
    <property type="protein sequence ID" value="WAS93441.1"/>
    <property type="molecule type" value="Genomic_DNA"/>
</dbReference>
<dbReference type="Gene3D" id="3.30.450.20">
    <property type="entry name" value="PAS domain"/>
    <property type="match status" value="2"/>
</dbReference>
<dbReference type="Pfam" id="PF00512">
    <property type="entry name" value="HisKA"/>
    <property type="match status" value="1"/>
</dbReference>
<dbReference type="InterPro" id="IPR003661">
    <property type="entry name" value="HisK_dim/P_dom"/>
</dbReference>
<dbReference type="SUPFAM" id="SSF55874">
    <property type="entry name" value="ATPase domain of HSP90 chaperone/DNA topoisomerase II/histidine kinase"/>
    <property type="match status" value="1"/>
</dbReference>
<dbReference type="Gene3D" id="1.10.287.130">
    <property type="match status" value="1"/>
</dbReference>
<feature type="domain" description="Protein kinase" evidence="6">
    <location>
        <begin position="1"/>
        <end position="312"/>
    </location>
</feature>
<dbReference type="Gene3D" id="1.10.510.10">
    <property type="entry name" value="Transferase(Phosphotransferase) domain 1"/>
    <property type="match status" value="1"/>
</dbReference>
<dbReference type="PROSITE" id="PS50113">
    <property type="entry name" value="PAC"/>
    <property type="match status" value="2"/>
</dbReference>
<evidence type="ECO:0000256" key="5">
    <source>
        <dbReference type="ARBA" id="ARBA00022777"/>
    </source>
</evidence>
<dbReference type="SMART" id="SM00086">
    <property type="entry name" value="PAC"/>
    <property type="match status" value="2"/>
</dbReference>
<dbReference type="InterPro" id="IPR052162">
    <property type="entry name" value="Sensor_kinase/Photoreceptor"/>
</dbReference>
<dbReference type="InterPro" id="IPR036097">
    <property type="entry name" value="HisK_dim/P_sf"/>
</dbReference>